<gene>
    <name evidence="2" type="ORF">SAMN05443574_103150</name>
</gene>
<dbReference type="AlphaFoldDB" id="A0A1H2TCH5"/>
<dbReference type="SUPFAM" id="SSF54637">
    <property type="entry name" value="Thioesterase/thiol ester dehydrase-isomerase"/>
    <property type="match status" value="1"/>
</dbReference>
<protein>
    <submittedName>
        <fullName evidence="2">Acyl dehydratase</fullName>
    </submittedName>
</protein>
<dbReference type="InterPro" id="IPR029069">
    <property type="entry name" value="HotDog_dom_sf"/>
</dbReference>
<dbReference type="InterPro" id="IPR002539">
    <property type="entry name" value="MaoC-like_dom"/>
</dbReference>
<dbReference type="PANTHER" id="PTHR43664:SF1">
    <property type="entry name" value="BETA-METHYLMALYL-COA DEHYDRATASE"/>
    <property type="match status" value="1"/>
</dbReference>
<dbReference type="Proteomes" id="UP000182573">
    <property type="component" value="Unassembled WGS sequence"/>
</dbReference>
<dbReference type="CDD" id="cd03446">
    <property type="entry name" value="MaoC_like"/>
    <property type="match status" value="1"/>
</dbReference>
<evidence type="ECO:0000313" key="2">
    <source>
        <dbReference type="EMBL" id="SDW41663.1"/>
    </source>
</evidence>
<proteinExistence type="predicted"/>
<dbReference type="PANTHER" id="PTHR43664">
    <property type="entry name" value="MONOAMINE OXIDASE-RELATED"/>
    <property type="match status" value="1"/>
</dbReference>
<accession>A0A1H2TCH5</accession>
<dbReference type="Pfam" id="PF01575">
    <property type="entry name" value="MaoC_dehydratas"/>
    <property type="match status" value="1"/>
</dbReference>
<name>A0A1H2TCH5_HALVA</name>
<evidence type="ECO:0000259" key="1">
    <source>
        <dbReference type="Pfam" id="PF01575"/>
    </source>
</evidence>
<dbReference type="InterPro" id="IPR052342">
    <property type="entry name" value="MCH/BMMD"/>
</dbReference>
<organism evidence="2 3">
    <name type="scientific">Haloarcula vallismortis</name>
    <name type="common">Halobacterium vallismortis</name>
    <dbReference type="NCBI Taxonomy" id="28442"/>
    <lineage>
        <taxon>Archaea</taxon>
        <taxon>Methanobacteriati</taxon>
        <taxon>Methanobacteriota</taxon>
        <taxon>Stenosarchaea group</taxon>
        <taxon>Halobacteria</taxon>
        <taxon>Halobacteriales</taxon>
        <taxon>Haloarculaceae</taxon>
        <taxon>Haloarcula</taxon>
    </lineage>
</organism>
<dbReference type="STRING" id="28442.SAMN05443574_103150"/>
<sequence>MAGEFNAVEVGDCFTTSGRTITEADVVNFAGVSGDFNHLHTNAERMADSGYGERIAHGALVFSVVTGLLWQARDEAEKRHMVAFYGIDRLRFIKPVFLGETVHVEAEIVDKERRDHPVATGVVRTEVTALNQADEAVFSAEFLTLRR</sequence>
<evidence type="ECO:0000313" key="3">
    <source>
        <dbReference type="Proteomes" id="UP000182573"/>
    </source>
</evidence>
<feature type="domain" description="MaoC-like" evidence="1">
    <location>
        <begin position="16"/>
        <end position="127"/>
    </location>
</feature>
<dbReference type="EMBL" id="FNOF01000003">
    <property type="protein sequence ID" value="SDW41663.1"/>
    <property type="molecule type" value="Genomic_DNA"/>
</dbReference>
<dbReference type="RefSeq" id="WP_004515017.1">
    <property type="nucleotide sequence ID" value="NZ_FNOF01000003.1"/>
</dbReference>
<reference evidence="2 3" key="1">
    <citation type="submission" date="2016-10" db="EMBL/GenBank/DDBJ databases">
        <authorList>
            <person name="de Groot N.N."/>
        </authorList>
    </citation>
    <scope>NUCLEOTIDE SEQUENCE [LARGE SCALE GENOMIC DNA]</scope>
    <source>
        <strain evidence="2 3">DSM 3756</strain>
    </source>
</reference>
<dbReference type="Gene3D" id="3.10.129.10">
    <property type="entry name" value="Hotdog Thioesterase"/>
    <property type="match status" value="1"/>
</dbReference>